<evidence type="ECO:0000313" key="4">
    <source>
        <dbReference type="EMBL" id="RXH54838.1"/>
    </source>
</evidence>
<feature type="transmembrane region" description="Helical" evidence="2">
    <location>
        <begin position="130"/>
        <end position="149"/>
    </location>
</feature>
<name>A0A4Q0SYX9_9BACT</name>
<feature type="transmembrane region" description="Helical" evidence="2">
    <location>
        <begin position="92"/>
        <end position="110"/>
    </location>
</feature>
<comment type="caution">
    <text evidence="4">The sequence shown here is derived from an EMBL/GenBank/DDBJ whole genome shotgun (WGS) entry which is preliminary data.</text>
</comment>
<keyword evidence="2" id="KW-0812">Transmembrane</keyword>
<dbReference type="RefSeq" id="WP_161571058.1">
    <property type="nucleotide sequence ID" value="NZ_RDSM01000003.1"/>
</dbReference>
<evidence type="ECO:0000313" key="5">
    <source>
        <dbReference type="Proteomes" id="UP000289437"/>
    </source>
</evidence>
<accession>A0A4Q0SYX9</accession>
<dbReference type="PANTHER" id="PTHR34094">
    <property type="match status" value="1"/>
</dbReference>
<dbReference type="Proteomes" id="UP000289437">
    <property type="component" value="Unassembled WGS sequence"/>
</dbReference>
<feature type="transmembrane region" description="Helical" evidence="2">
    <location>
        <begin position="58"/>
        <end position="77"/>
    </location>
</feature>
<evidence type="ECO:0000259" key="3">
    <source>
        <dbReference type="Pfam" id="PF13349"/>
    </source>
</evidence>
<dbReference type="PANTHER" id="PTHR34094:SF1">
    <property type="entry name" value="PROTEIN FAM185A"/>
    <property type="match status" value="1"/>
</dbReference>
<organism evidence="4 5">
    <name type="scientific">Granulicella sibirica</name>
    <dbReference type="NCBI Taxonomy" id="2479048"/>
    <lineage>
        <taxon>Bacteria</taxon>
        <taxon>Pseudomonadati</taxon>
        <taxon>Acidobacteriota</taxon>
        <taxon>Terriglobia</taxon>
        <taxon>Terriglobales</taxon>
        <taxon>Acidobacteriaceae</taxon>
        <taxon>Granulicella</taxon>
    </lineage>
</organism>
<gene>
    <name evidence="4" type="ORF">GRAN_3942</name>
</gene>
<dbReference type="Pfam" id="PF13349">
    <property type="entry name" value="DUF4097"/>
    <property type="match status" value="1"/>
</dbReference>
<dbReference type="InterPro" id="IPR025164">
    <property type="entry name" value="Toastrack_DUF4097"/>
</dbReference>
<dbReference type="OrthoDB" id="127291at2"/>
<proteinExistence type="predicted"/>
<keyword evidence="5" id="KW-1185">Reference proteome</keyword>
<sequence length="550" mass="58944">MAGAPPPYPPPYPPQGDWKYQRRVMREQAKAQRDISREHWKAYRDQQRFQARGTRSSSILGPILLITVGVIFLLLRIGRLDYTDVGIWYGRWWPMLLLAGGIVLLAEWIFDRSRPADHPYANRSRIGGGVIFLLFLLCIPGIILSASHGDLHSLAHGFSINDDNMEEFMGDRHESDQPLDQAFPAGTSLSVNNPHGDVYVTGTSEDGQIHVGVHKQVFTRSDSDAADKASRLSPTLTTSGLVMSLNVPNLDGARADLTITLPNTAGATVTADHGNVHVNTLKAPVTITSNHGDVEVNAIGGSVIAHINNRGSSFDARGVTGSLTLEGNCRDTDIADVHGAVSLNGDFFGKTHFEHIGSSVRFHTSRTDFQLARLDGEVDITRGDLTADQIQGPVSLSARSYNVTLDRVAGDVSVTTSDGSVDVTAAPPMGNLTIQNRNGEVNVTVPEHANFAVQAETREGEVETDFPLQHSDDDKVSKLTGTVGTGGSLIRINTTQNDISVKKGIVAPLPPPAPPITLTPPAAPESPAAPSTRHSTKPRPPSAEAAGPVI</sequence>
<protein>
    <recommendedName>
        <fullName evidence="3">DUF4097 domain-containing protein</fullName>
    </recommendedName>
</protein>
<dbReference type="AlphaFoldDB" id="A0A4Q0SYX9"/>
<reference evidence="4 5" key="1">
    <citation type="submission" date="2018-11" db="EMBL/GenBank/DDBJ databases">
        <authorList>
            <person name="Mardanov A.V."/>
            <person name="Ravin N.V."/>
            <person name="Dedysh S.N."/>
        </authorList>
    </citation>
    <scope>NUCLEOTIDE SEQUENCE [LARGE SCALE GENOMIC DNA]</scope>
    <source>
        <strain evidence="4 5">AF10</strain>
    </source>
</reference>
<feature type="compositionally biased region" description="Pro residues" evidence="1">
    <location>
        <begin position="509"/>
        <end position="524"/>
    </location>
</feature>
<evidence type="ECO:0000256" key="1">
    <source>
        <dbReference type="SAM" id="MobiDB-lite"/>
    </source>
</evidence>
<dbReference type="EMBL" id="RDSM01000003">
    <property type="protein sequence ID" value="RXH54838.1"/>
    <property type="molecule type" value="Genomic_DNA"/>
</dbReference>
<keyword evidence="2" id="KW-0472">Membrane</keyword>
<reference evidence="5" key="2">
    <citation type="submission" date="2019-02" db="EMBL/GenBank/DDBJ databases">
        <title>Granulicella sibirica sp. nov., a psychrotolerant acidobacterium isolated from an organic soil layer in forested tundra, West Siberia.</title>
        <authorList>
            <person name="Oshkin I.Y."/>
            <person name="Kulichevskaya I.S."/>
            <person name="Rijpstra W.I.C."/>
            <person name="Sinninghe Damste J.S."/>
            <person name="Rakitin A.L."/>
            <person name="Ravin N.V."/>
            <person name="Dedysh S.N."/>
        </authorList>
    </citation>
    <scope>NUCLEOTIDE SEQUENCE [LARGE SCALE GENOMIC DNA]</scope>
    <source>
        <strain evidence="5">AF10</strain>
    </source>
</reference>
<feature type="region of interest" description="Disordered" evidence="1">
    <location>
        <begin position="509"/>
        <end position="550"/>
    </location>
</feature>
<feature type="domain" description="DUF4097" evidence="3">
    <location>
        <begin position="188"/>
        <end position="501"/>
    </location>
</feature>
<evidence type="ECO:0000256" key="2">
    <source>
        <dbReference type="SAM" id="Phobius"/>
    </source>
</evidence>
<keyword evidence="2" id="KW-1133">Transmembrane helix</keyword>